<dbReference type="SMART" id="SM00245">
    <property type="entry name" value="TSPc"/>
    <property type="match status" value="1"/>
</dbReference>
<dbReference type="Proteomes" id="UP000693970">
    <property type="component" value="Unassembled WGS sequence"/>
</dbReference>
<dbReference type="GO" id="GO:0008236">
    <property type="term" value="F:serine-type peptidase activity"/>
    <property type="evidence" value="ECO:0007669"/>
    <property type="project" value="UniProtKB-KW"/>
</dbReference>
<comment type="similarity">
    <text evidence="1">Belongs to the peptidase S41A family.</text>
</comment>
<dbReference type="InterPro" id="IPR005151">
    <property type="entry name" value="Tail-specific_protease"/>
</dbReference>
<evidence type="ECO:0000313" key="8">
    <source>
        <dbReference type="Proteomes" id="UP000693970"/>
    </source>
</evidence>
<keyword evidence="2 7" id="KW-0645">Protease</keyword>
<protein>
    <submittedName>
        <fullName evidence="7">Carboxyl-terminal protease</fullName>
    </submittedName>
</protein>
<dbReference type="EMBL" id="JAGRRH010000005">
    <property type="protein sequence ID" value="KAG7369745.1"/>
    <property type="molecule type" value="Genomic_DNA"/>
</dbReference>
<feature type="domain" description="PDZ" evidence="6">
    <location>
        <begin position="135"/>
        <end position="218"/>
    </location>
</feature>
<organism evidence="7 8">
    <name type="scientific">Nitzschia inconspicua</name>
    <dbReference type="NCBI Taxonomy" id="303405"/>
    <lineage>
        <taxon>Eukaryota</taxon>
        <taxon>Sar</taxon>
        <taxon>Stramenopiles</taxon>
        <taxon>Ochrophyta</taxon>
        <taxon>Bacillariophyta</taxon>
        <taxon>Bacillariophyceae</taxon>
        <taxon>Bacillariophycidae</taxon>
        <taxon>Bacillariales</taxon>
        <taxon>Bacillariaceae</taxon>
        <taxon>Nitzschia</taxon>
    </lineage>
</organism>
<dbReference type="GO" id="GO:0006508">
    <property type="term" value="P:proteolysis"/>
    <property type="evidence" value="ECO:0007669"/>
    <property type="project" value="UniProtKB-KW"/>
</dbReference>
<evidence type="ECO:0000256" key="1">
    <source>
        <dbReference type="ARBA" id="ARBA00009179"/>
    </source>
</evidence>
<dbReference type="AlphaFoldDB" id="A0A9K3Q471"/>
<evidence type="ECO:0000259" key="6">
    <source>
        <dbReference type="PROSITE" id="PS50106"/>
    </source>
</evidence>
<dbReference type="NCBIfam" id="TIGR00225">
    <property type="entry name" value="prc"/>
    <property type="match status" value="1"/>
</dbReference>
<feature type="region of interest" description="Disordered" evidence="5">
    <location>
        <begin position="129"/>
        <end position="149"/>
    </location>
</feature>
<sequence>MEWSSRTKVSTTSVRSILLSISVLLSTLTTTVLPSIDTTPSSAWALSPEQLLVDDVWREVSRQFVDPTFAGQGEEGWRKQRLQALQKVAELGPDEEKQVYNVIRGMLSTLKDPYTRFLTPEQFESLTTTYASSSSSSSPKQQSSSGIGVQLIGDNNGGMVVVANIVPNSPAESSGILPGDVIRSIDGVDMTGATAEAVAAKCRGDAGSSVELQIERSGGGNKSQTLVVNRAVLLSTPVVESTIVSKGSSRIGILKISSFTKETETKVQAQLKEFVEGTSPVSAVALDLRGNVGGYMPAGVDVAKLFLPPQARIISEVDKTGRSTIYINDGVGSDTKLPLYVIVDEKTASASEILTAALQDNHRATVVGATTKTFGKGRIQNIQALSSGSGIAITKAKYMTPNGRDIQSVGIVPDVKAKACGPNDSAITCLEGVL</sequence>
<dbReference type="InterPro" id="IPR004447">
    <property type="entry name" value="Peptidase_S41A"/>
</dbReference>
<accession>A0A9K3Q471</accession>
<dbReference type="PROSITE" id="PS50106">
    <property type="entry name" value="PDZ"/>
    <property type="match status" value="1"/>
</dbReference>
<dbReference type="PANTHER" id="PTHR32060">
    <property type="entry name" value="TAIL-SPECIFIC PROTEASE"/>
    <property type="match status" value="1"/>
</dbReference>
<keyword evidence="4" id="KW-0720">Serine protease</keyword>
<reference evidence="7" key="1">
    <citation type="journal article" date="2021" name="Sci. Rep.">
        <title>Diploid genomic architecture of Nitzschia inconspicua, an elite biomass production diatom.</title>
        <authorList>
            <person name="Oliver A."/>
            <person name="Podell S."/>
            <person name="Pinowska A."/>
            <person name="Traller J.C."/>
            <person name="Smith S.R."/>
            <person name="McClure R."/>
            <person name="Beliaev A."/>
            <person name="Bohutskyi P."/>
            <person name="Hill E.A."/>
            <person name="Rabines A."/>
            <person name="Zheng H."/>
            <person name="Allen L.Z."/>
            <person name="Kuo A."/>
            <person name="Grigoriev I.V."/>
            <person name="Allen A.E."/>
            <person name="Hazlebeck D."/>
            <person name="Allen E.E."/>
        </authorList>
    </citation>
    <scope>NUCLEOTIDE SEQUENCE</scope>
    <source>
        <strain evidence="7">Hildebrandi</strain>
    </source>
</reference>
<evidence type="ECO:0000256" key="5">
    <source>
        <dbReference type="SAM" id="MobiDB-lite"/>
    </source>
</evidence>
<evidence type="ECO:0000256" key="2">
    <source>
        <dbReference type="ARBA" id="ARBA00022670"/>
    </source>
</evidence>
<proteinExistence type="inferred from homology"/>
<dbReference type="OrthoDB" id="43580at2759"/>
<keyword evidence="8" id="KW-1185">Reference proteome</keyword>
<dbReference type="PANTHER" id="PTHR32060:SF7">
    <property type="entry name" value="CARBOXYL-TERMINAL-PROCESSING PEPTIDASE 2, CHLOROPLASTIC"/>
    <property type="match status" value="1"/>
</dbReference>
<dbReference type="InterPro" id="IPR001478">
    <property type="entry name" value="PDZ"/>
</dbReference>
<evidence type="ECO:0000313" key="7">
    <source>
        <dbReference type="EMBL" id="KAG7369745.1"/>
    </source>
</evidence>
<dbReference type="CDD" id="cd06782">
    <property type="entry name" value="cpPDZ_CPP-like"/>
    <property type="match status" value="1"/>
</dbReference>
<comment type="caution">
    <text evidence="7">The sequence shown here is derived from an EMBL/GenBank/DDBJ whole genome shotgun (WGS) entry which is preliminary data.</text>
</comment>
<evidence type="ECO:0000256" key="3">
    <source>
        <dbReference type="ARBA" id="ARBA00022801"/>
    </source>
</evidence>
<dbReference type="CDD" id="cd07560">
    <property type="entry name" value="Peptidase_S41_CPP"/>
    <property type="match status" value="1"/>
</dbReference>
<feature type="compositionally biased region" description="Low complexity" evidence="5">
    <location>
        <begin position="132"/>
        <end position="145"/>
    </location>
</feature>
<name>A0A9K3Q471_9STRA</name>
<evidence type="ECO:0000256" key="4">
    <source>
        <dbReference type="ARBA" id="ARBA00022825"/>
    </source>
</evidence>
<keyword evidence="3" id="KW-0378">Hydrolase</keyword>
<dbReference type="SMART" id="SM00228">
    <property type="entry name" value="PDZ"/>
    <property type="match status" value="1"/>
</dbReference>
<gene>
    <name evidence="7" type="ORF">IV203_027491</name>
</gene>
<dbReference type="Pfam" id="PF03572">
    <property type="entry name" value="Peptidase_S41"/>
    <property type="match status" value="1"/>
</dbReference>
<dbReference type="InterPro" id="IPR041489">
    <property type="entry name" value="PDZ_6"/>
</dbReference>
<reference evidence="7" key="2">
    <citation type="submission" date="2021-04" db="EMBL/GenBank/DDBJ databases">
        <authorList>
            <person name="Podell S."/>
        </authorList>
    </citation>
    <scope>NUCLEOTIDE SEQUENCE</scope>
    <source>
        <strain evidence="7">Hildebrandi</strain>
    </source>
</reference>
<dbReference type="GO" id="GO:0004175">
    <property type="term" value="F:endopeptidase activity"/>
    <property type="evidence" value="ECO:0007669"/>
    <property type="project" value="TreeGrafter"/>
</dbReference>
<dbReference type="Pfam" id="PF17820">
    <property type="entry name" value="PDZ_6"/>
    <property type="match status" value="1"/>
</dbReference>